<gene>
    <name evidence="1" type="ORF">OP10G_4616</name>
</gene>
<name>A0A068NZ55_FIMGI</name>
<organism evidence="1 2">
    <name type="scientific">Fimbriimonas ginsengisoli Gsoil 348</name>
    <dbReference type="NCBI Taxonomy" id="661478"/>
    <lineage>
        <taxon>Bacteria</taxon>
        <taxon>Bacillati</taxon>
        <taxon>Armatimonadota</taxon>
        <taxon>Fimbriimonadia</taxon>
        <taxon>Fimbriimonadales</taxon>
        <taxon>Fimbriimonadaceae</taxon>
        <taxon>Fimbriimonas</taxon>
    </lineage>
</organism>
<reference evidence="1 2" key="1">
    <citation type="journal article" date="2014" name="PLoS ONE">
        <title>The first complete genome sequence of the class fimbriimonadia in the phylum armatimonadetes.</title>
        <authorList>
            <person name="Hu Z.Y."/>
            <person name="Wang Y.Z."/>
            <person name="Im W.T."/>
            <person name="Wang S.Y."/>
            <person name="Zhao G.P."/>
            <person name="Zheng H.J."/>
            <person name="Quan Z.X."/>
        </authorList>
    </citation>
    <scope>NUCLEOTIDE SEQUENCE [LARGE SCALE GENOMIC DNA]</scope>
    <source>
        <strain evidence="1">Gsoil 348</strain>
    </source>
</reference>
<dbReference type="STRING" id="661478.OP10G_4616"/>
<dbReference type="Proteomes" id="UP000027982">
    <property type="component" value="Chromosome"/>
</dbReference>
<protein>
    <submittedName>
        <fullName evidence="1">Uncharacterized protein</fullName>
    </submittedName>
</protein>
<evidence type="ECO:0000313" key="1">
    <source>
        <dbReference type="EMBL" id="AIE87984.1"/>
    </source>
</evidence>
<proteinExistence type="predicted"/>
<evidence type="ECO:0000313" key="2">
    <source>
        <dbReference type="Proteomes" id="UP000027982"/>
    </source>
</evidence>
<dbReference type="HOGENOM" id="CLU_2316128_0_0_0"/>
<keyword evidence="2" id="KW-1185">Reference proteome</keyword>
<dbReference type="AlphaFoldDB" id="A0A068NZ55"/>
<accession>A0A068NZ55</accession>
<sequence>MSIFFICGVFLVGCSNRTLQGDWLAVDGMAVPPGMARLDFVDSSQVQTTDGLLQYRIVDDQTMEIKMPSGQWDKFAFERQGDNLLLSRADKRIAYARQP</sequence>
<dbReference type="EMBL" id="CP007139">
    <property type="protein sequence ID" value="AIE87984.1"/>
    <property type="molecule type" value="Genomic_DNA"/>
</dbReference>
<dbReference type="KEGG" id="fgi:OP10G_4616"/>